<name>A0A392VGJ8_9FABA</name>
<reference evidence="1 2" key="1">
    <citation type="journal article" date="2018" name="Front. Plant Sci.">
        <title>Red Clover (Trifolium pratense) and Zigzag Clover (T. medium) - A Picture of Genomic Similarities and Differences.</title>
        <authorList>
            <person name="Dluhosova J."/>
            <person name="Istvanek J."/>
            <person name="Nedelnik J."/>
            <person name="Repkova J."/>
        </authorList>
    </citation>
    <scope>NUCLEOTIDE SEQUENCE [LARGE SCALE GENOMIC DNA]</scope>
    <source>
        <strain evidence="2">cv. 10/8</strain>
        <tissue evidence="1">Leaf</tissue>
    </source>
</reference>
<sequence>DPEGGDRESVVDRGMDFAASLGAIITSELFSSSDVLGDEE</sequence>
<accession>A0A392VGJ8</accession>
<feature type="non-terminal residue" evidence="1">
    <location>
        <position position="1"/>
    </location>
</feature>
<organism evidence="1 2">
    <name type="scientific">Trifolium medium</name>
    <dbReference type="NCBI Taxonomy" id="97028"/>
    <lineage>
        <taxon>Eukaryota</taxon>
        <taxon>Viridiplantae</taxon>
        <taxon>Streptophyta</taxon>
        <taxon>Embryophyta</taxon>
        <taxon>Tracheophyta</taxon>
        <taxon>Spermatophyta</taxon>
        <taxon>Magnoliopsida</taxon>
        <taxon>eudicotyledons</taxon>
        <taxon>Gunneridae</taxon>
        <taxon>Pentapetalae</taxon>
        <taxon>rosids</taxon>
        <taxon>fabids</taxon>
        <taxon>Fabales</taxon>
        <taxon>Fabaceae</taxon>
        <taxon>Papilionoideae</taxon>
        <taxon>50 kb inversion clade</taxon>
        <taxon>NPAAA clade</taxon>
        <taxon>Hologalegina</taxon>
        <taxon>IRL clade</taxon>
        <taxon>Trifolieae</taxon>
        <taxon>Trifolium</taxon>
    </lineage>
</organism>
<dbReference type="EMBL" id="LXQA011131463">
    <property type="protein sequence ID" value="MCI86081.1"/>
    <property type="molecule type" value="Genomic_DNA"/>
</dbReference>
<proteinExistence type="predicted"/>
<dbReference type="AlphaFoldDB" id="A0A392VGJ8"/>
<evidence type="ECO:0000313" key="1">
    <source>
        <dbReference type="EMBL" id="MCI86081.1"/>
    </source>
</evidence>
<protein>
    <submittedName>
        <fullName evidence="1">Uncharacterized protein</fullName>
    </submittedName>
</protein>
<comment type="caution">
    <text evidence="1">The sequence shown here is derived from an EMBL/GenBank/DDBJ whole genome shotgun (WGS) entry which is preliminary data.</text>
</comment>
<keyword evidence="2" id="KW-1185">Reference proteome</keyword>
<dbReference type="Proteomes" id="UP000265520">
    <property type="component" value="Unassembled WGS sequence"/>
</dbReference>
<evidence type="ECO:0000313" key="2">
    <source>
        <dbReference type="Proteomes" id="UP000265520"/>
    </source>
</evidence>